<dbReference type="Gene3D" id="6.10.340.10">
    <property type="match status" value="1"/>
</dbReference>
<name>A0A7X0VVE7_9BACL</name>
<dbReference type="Gene3D" id="3.30.565.10">
    <property type="entry name" value="Histidine kinase-like ATPase, C-terminal domain"/>
    <property type="match status" value="1"/>
</dbReference>
<organism evidence="8 9">
    <name type="scientific">Cohnella zeiphila</name>
    <dbReference type="NCBI Taxonomy" id="2761120"/>
    <lineage>
        <taxon>Bacteria</taxon>
        <taxon>Bacillati</taxon>
        <taxon>Bacillota</taxon>
        <taxon>Bacilli</taxon>
        <taxon>Bacillales</taxon>
        <taxon>Paenibacillaceae</taxon>
        <taxon>Cohnella</taxon>
    </lineage>
</organism>
<dbReference type="GO" id="GO:0000155">
    <property type="term" value="F:phosphorelay sensor kinase activity"/>
    <property type="evidence" value="ECO:0007669"/>
    <property type="project" value="InterPro"/>
</dbReference>
<feature type="domain" description="HAMP" evidence="7">
    <location>
        <begin position="304"/>
        <end position="356"/>
    </location>
</feature>
<keyword evidence="6" id="KW-0812">Transmembrane</keyword>
<reference evidence="8 9" key="1">
    <citation type="submission" date="2020-08" db="EMBL/GenBank/DDBJ databases">
        <title>Cohnella phylogeny.</title>
        <authorList>
            <person name="Dunlap C."/>
        </authorList>
    </citation>
    <scope>NUCLEOTIDE SEQUENCE [LARGE SCALE GENOMIC DNA]</scope>
    <source>
        <strain evidence="8 9">CBP 2801</strain>
    </source>
</reference>
<evidence type="ECO:0000256" key="5">
    <source>
        <dbReference type="ARBA" id="ARBA00023136"/>
    </source>
</evidence>
<dbReference type="InterPro" id="IPR010559">
    <property type="entry name" value="Sig_transdc_His_kin_internal"/>
</dbReference>
<evidence type="ECO:0000256" key="3">
    <source>
        <dbReference type="ARBA" id="ARBA00022553"/>
    </source>
</evidence>
<comment type="caution">
    <text evidence="8">The sequence shown here is derived from an EMBL/GenBank/DDBJ whole genome shotgun (WGS) entry which is preliminary data.</text>
</comment>
<evidence type="ECO:0000259" key="7">
    <source>
        <dbReference type="PROSITE" id="PS50885"/>
    </source>
</evidence>
<dbReference type="InterPro" id="IPR036890">
    <property type="entry name" value="HATPase_C_sf"/>
</dbReference>
<comment type="subcellular location">
    <subcellularLocation>
        <location evidence="1">Cell membrane</location>
        <topology evidence="1">Multi-pass membrane protein</topology>
    </subcellularLocation>
</comment>
<dbReference type="Pfam" id="PF06580">
    <property type="entry name" value="His_kinase"/>
    <property type="match status" value="1"/>
</dbReference>
<keyword evidence="5 6" id="KW-0472">Membrane</keyword>
<sequence>MSAKWNSLIMKVMVTFFLVILPLYGLSVTLTLNSSKQMREEIERTNESVLLSHFLRLQFELSRMNNLAGQFAQDEELSDFSALLPIMSSYQIAQRLNNILLKLDQMKSTSPYIQDVLYFLPALRKTVSAVNGISDDPADTWEGLIHNRGELKGAVSEYNGDLFLLTSSPFVYTASSTPNFVLAIQISAPELNRQLESFREKSISGAFIVFGQGNHTVISDNGLMDRWNVLKDRVRKDASGQVVRTVTEDDRYYSVRDSTFQFDFVSFVSNDVLYQSIHRYSVWMWWLTAASCLIVVVFSFWIYRLIHKPLIKLIKGFKVLERGNTTQEIVHRRKDDFGYLFSQYNKTINRLHILIEDNYVQRIRTQDAELKHLQSQITPHFLYNSLFTIQQMAEMDNTEGIKVFSDYLGQYFRFMTKDSAREATLEQEMEHSLIYLHIQQTRFSNRIAFDVEPLPEESRGLMVPRIIIQPILENVFEHGLSQSASRGILRLSHRTEGQAFVIEVEDNGQRLTDDRLLELQSQLEIAPSQWSDRETTGLLNVHHRLRIRFGSEYGLWLERSELGGLKVVMKLQRSA</sequence>
<dbReference type="GO" id="GO:0005886">
    <property type="term" value="C:plasma membrane"/>
    <property type="evidence" value="ECO:0007669"/>
    <property type="project" value="UniProtKB-SubCell"/>
</dbReference>
<evidence type="ECO:0000256" key="6">
    <source>
        <dbReference type="SAM" id="Phobius"/>
    </source>
</evidence>
<keyword evidence="3" id="KW-0597">Phosphoprotein</keyword>
<dbReference type="PANTHER" id="PTHR34220">
    <property type="entry name" value="SENSOR HISTIDINE KINASE YPDA"/>
    <property type="match status" value="1"/>
</dbReference>
<dbReference type="RefSeq" id="WP_185129008.1">
    <property type="nucleotide sequence ID" value="NZ_JACJVO010000011.1"/>
</dbReference>
<evidence type="ECO:0000313" key="8">
    <source>
        <dbReference type="EMBL" id="MBB6731335.1"/>
    </source>
</evidence>
<evidence type="ECO:0000256" key="1">
    <source>
        <dbReference type="ARBA" id="ARBA00004651"/>
    </source>
</evidence>
<dbReference type="EMBL" id="JACJVO010000011">
    <property type="protein sequence ID" value="MBB6731335.1"/>
    <property type="molecule type" value="Genomic_DNA"/>
</dbReference>
<evidence type="ECO:0000256" key="4">
    <source>
        <dbReference type="ARBA" id="ARBA00022679"/>
    </source>
</evidence>
<dbReference type="InterPro" id="IPR050640">
    <property type="entry name" value="Bact_2-comp_sensor_kinase"/>
</dbReference>
<keyword evidence="2" id="KW-1003">Cell membrane</keyword>
<evidence type="ECO:0000256" key="2">
    <source>
        <dbReference type="ARBA" id="ARBA00022475"/>
    </source>
</evidence>
<accession>A0A7X0VVE7</accession>
<dbReference type="PANTHER" id="PTHR34220:SF7">
    <property type="entry name" value="SENSOR HISTIDINE KINASE YPDA"/>
    <property type="match status" value="1"/>
</dbReference>
<dbReference type="SUPFAM" id="SSF55874">
    <property type="entry name" value="ATPase domain of HSP90 chaperone/DNA topoisomerase II/histidine kinase"/>
    <property type="match status" value="1"/>
</dbReference>
<gene>
    <name evidence="8" type="ORF">H7C18_10490</name>
</gene>
<feature type="transmembrane region" description="Helical" evidence="6">
    <location>
        <begin position="283"/>
        <end position="303"/>
    </location>
</feature>
<dbReference type="InterPro" id="IPR003660">
    <property type="entry name" value="HAMP_dom"/>
</dbReference>
<proteinExistence type="predicted"/>
<protein>
    <submittedName>
        <fullName evidence="8">Histidine kinase</fullName>
    </submittedName>
</protein>
<evidence type="ECO:0000313" key="9">
    <source>
        <dbReference type="Proteomes" id="UP000564644"/>
    </source>
</evidence>
<dbReference type="SUPFAM" id="SSF158472">
    <property type="entry name" value="HAMP domain-like"/>
    <property type="match status" value="1"/>
</dbReference>
<dbReference type="PROSITE" id="PS50885">
    <property type="entry name" value="HAMP"/>
    <property type="match status" value="1"/>
</dbReference>
<dbReference type="AlphaFoldDB" id="A0A7X0VVE7"/>
<keyword evidence="8" id="KW-0418">Kinase</keyword>
<dbReference type="Proteomes" id="UP000564644">
    <property type="component" value="Unassembled WGS sequence"/>
</dbReference>
<keyword evidence="4" id="KW-0808">Transferase</keyword>
<keyword evidence="6" id="KW-1133">Transmembrane helix</keyword>
<keyword evidence="9" id="KW-1185">Reference proteome</keyword>